<proteinExistence type="predicted"/>
<comment type="caution">
    <text evidence="1">The sequence shown here is derived from an EMBL/GenBank/DDBJ whole genome shotgun (WGS) entry which is preliminary data.</text>
</comment>
<dbReference type="AlphaFoldDB" id="A0A8X6MQH5"/>
<dbReference type="EMBL" id="BMAW01001040">
    <property type="protein sequence ID" value="GFS72267.1"/>
    <property type="molecule type" value="Genomic_DNA"/>
</dbReference>
<accession>A0A8X6MQH5</accession>
<feature type="non-terminal residue" evidence="1">
    <location>
        <position position="76"/>
    </location>
</feature>
<reference evidence="1" key="1">
    <citation type="submission" date="2020-08" db="EMBL/GenBank/DDBJ databases">
        <title>Multicomponent nature underlies the extraordinary mechanical properties of spider dragline silk.</title>
        <authorList>
            <person name="Kono N."/>
            <person name="Nakamura H."/>
            <person name="Mori M."/>
            <person name="Yoshida Y."/>
            <person name="Ohtoshi R."/>
            <person name="Malay A.D."/>
            <person name="Moran D.A.P."/>
            <person name="Tomita M."/>
            <person name="Numata K."/>
            <person name="Arakawa K."/>
        </authorList>
    </citation>
    <scope>NUCLEOTIDE SEQUENCE</scope>
</reference>
<evidence type="ECO:0000313" key="1">
    <source>
        <dbReference type="EMBL" id="GFS72267.1"/>
    </source>
</evidence>
<name>A0A8X6MQH5_NEPPI</name>
<organism evidence="1 2">
    <name type="scientific">Nephila pilipes</name>
    <name type="common">Giant wood spider</name>
    <name type="synonym">Nephila maculata</name>
    <dbReference type="NCBI Taxonomy" id="299642"/>
    <lineage>
        <taxon>Eukaryota</taxon>
        <taxon>Metazoa</taxon>
        <taxon>Ecdysozoa</taxon>
        <taxon>Arthropoda</taxon>
        <taxon>Chelicerata</taxon>
        <taxon>Arachnida</taxon>
        <taxon>Araneae</taxon>
        <taxon>Araneomorphae</taxon>
        <taxon>Entelegynae</taxon>
        <taxon>Araneoidea</taxon>
        <taxon>Nephilidae</taxon>
        <taxon>Nephila</taxon>
    </lineage>
</organism>
<keyword evidence="2" id="KW-1185">Reference proteome</keyword>
<evidence type="ECO:0000313" key="2">
    <source>
        <dbReference type="Proteomes" id="UP000887013"/>
    </source>
</evidence>
<sequence>MGLDLVSLKDNLPSPIHSLEYVAFRKSLTLVVKSTWAPSSMNHICECGVEKTGFSKTGNTYFRKTRYCSLVKRSGN</sequence>
<protein>
    <submittedName>
        <fullName evidence="1">Uncharacterized protein</fullName>
    </submittedName>
</protein>
<dbReference type="Proteomes" id="UP000887013">
    <property type="component" value="Unassembled WGS sequence"/>
</dbReference>
<gene>
    <name evidence="1" type="ORF">NPIL_207861</name>
</gene>